<dbReference type="EMBL" id="JABTEG010000002">
    <property type="protein sequence ID" value="KAG4305852.1"/>
    <property type="molecule type" value="Genomic_DNA"/>
</dbReference>
<proteinExistence type="predicted"/>
<keyword evidence="2" id="KW-1185">Reference proteome</keyword>
<gene>
    <name evidence="1" type="ORF">PORY_000762</name>
</gene>
<evidence type="ECO:0000313" key="1">
    <source>
        <dbReference type="EMBL" id="KAG4305852.1"/>
    </source>
</evidence>
<sequence>MLNKILEDITSASCLDESSKSIKCGDCGKMFSKKEDVENHSLRTSHVNFEESVEEIKPLTDEEKAKKVEDLKKILSEKRRLQKVKEEEEARENELIRRKRDREYVQLIEEQKRQAQLRDIALRKEEKKQDLLEKKRIKQLIEDDKRERKEREERARAMRSGILENTSPTTFTSKNISYDTSRLQIRVEAGTRCPPIVRVFSSNDTLRSVAQSIFPESGVSPDTAIFVSNFPKKEYFGDSLDKTLKELELVPSYVLILRS</sequence>
<reference evidence="1 2" key="1">
    <citation type="journal article" date="2021" name="Commun. Biol.">
        <title>Genomic insights into the host specific adaptation of the Pneumocystis genus.</title>
        <authorList>
            <person name="Cisse O.H."/>
            <person name="Ma L."/>
            <person name="Dekker J.P."/>
            <person name="Khil P.P."/>
            <person name="Youn J.-H."/>
            <person name="Brenchley J.M."/>
            <person name="Blair R."/>
            <person name="Pahar B."/>
            <person name="Chabe M."/>
            <person name="Van Rompay K.K.A."/>
            <person name="Keesler R."/>
            <person name="Sukura A."/>
            <person name="Hirsch V."/>
            <person name="Kutty G."/>
            <person name="Liu Y."/>
            <person name="Peng L."/>
            <person name="Chen J."/>
            <person name="Song J."/>
            <person name="Weissenbacher-Lang C."/>
            <person name="Xu J."/>
            <person name="Upham N.S."/>
            <person name="Stajich J.E."/>
            <person name="Cuomo C.A."/>
            <person name="Cushion M.T."/>
            <person name="Kovacs J.A."/>
        </authorList>
    </citation>
    <scope>NUCLEOTIDE SEQUENCE [LARGE SCALE GENOMIC DNA]</scope>
    <source>
        <strain evidence="1 2">RABM</strain>
    </source>
</reference>
<name>A0ACB7CDK8_9ASCO</name>
<accession>A0ACB7CDK8</accession>
<organism evidence="1 2">
    <name type="scientific">Pneumocystis oryctolagi</name>
    <dbReference type="NCBI Taxonomy" id="42067"/>
    <lineage>
        <taxon>Eukaryota</taxon>
        <taxon>Fungi</taxon>
        <taxon>Dikarya</taxon>
        <taxon>Ascomycota</taxon>
        <taxon>Taphrinomycotina</taxon>
        <taxon>Pneumocystomycetes</taxon>
        <taxon>Pneumocystaceae</taxon>
        <taxon>Pneumocystis</taxon>
    </lineage>
</organism>
<protein>
    <submittedName>
        <fullName evidence="1">Uncharacterized protein</fullName>
    </submittedName>
</protein>
<dbReference type="Proteomes" id="UP000768646">
    <property type="component" value="Unassembled WGS sequence"/>
</dbReference>
<comment type="caution">
    <text evidence="1">The sequence shown here is derived from an EMBL/GenBank/DDBJ whole genome shotgun (WGS) entry which is preliminary data.</text>
</comment>
<evidence type="ECO:0000313" key="2">
    <source>
        <dbReference type="Proteomes" id="UP000768646"/>
    </source>
</evidence>